<dbReference type="PRINTS" id="PR02045">
    <property type="entry name" value="F138DOMAIN"/>
</dbReference>
<name>A0A8C9Q8C5_SPEDA</name>
<evidence type="ECO:0000313" key="2">
    <source>
        <dbReference type="Proteomes" id="UP000694422"/>
    </source>
</evidence>
<reference evidence="1" key="1">
    <citation type="submission" date="2025-08" db="UniProtKB">
        <authorList>
            <consortium name="Ensembl"/>
        </authorList>
    </citation>
    <scope>IDENTIFICATION</scope>
</reference>
<accession>A0A8C9Q8C5</accession>
<dbReference type="Ensembl" id="ENSSDAT00000020378.1">
    <property type="protein sequence ID" value="ENSSDAP00000017839.1"/>
    <property type="gene ID" value="ENSSDAG00000016260.1"/>
</dbReference>
<protein>
    <submittedName>
        <fullName evidence="1">Uncharacterized protein</fullName>
    </submittedName>
</protein>
<dbReference type="Proteomes" id="UP000694422">
    <property type="component" value="Unplaced"/>
</dbReference>
<sequence>MRSKGTFHGHHPQAYHVLWSHYDTQAGLELLGPNDPPTSVSQVNRITGACHSTQACIDILM</sequence>
<evidence type="ECO:0000313" key="1">
    <source>
        <dbReference type="Ensembl" id="ENSSDAP00000017839.1"/>
    </source>
</evidence>
<proteinExistence type="predicted"/>
<reference evidence="1" key="2">
    <citation type="submission" date="2025-09" db="UniProtKB">
        <authorList>
            <consortium name="Ensembl"/>
        </authorList>
    </citation>
    <scope>IDENTIFICATION</scope>
</reference>
<keyword evidence="2" id="KW-1185">Reference proteome</keyword>
<organism evidence="1 2">
    <name type="scientific">Spermophilus dauricus</name>
    <name type="common">Daurian ground squirrel</name>
    <dbReference type="NCBI Taxonomy" id="99837"/>
    <lineage>
        <taxon>Eukaryota</taxon>
        <taxon>Metazoa</taxon>
        <taxon>Chordata</taxon>
        <taxon>Craniata</taxon>
        <taxon>Vertebrata</taxon>
        <taxon>Euteleostomi</taxon>
        <taxon>Mammalia</taxon>
        <taxon>Eutheria</taxon>
        <taxon>Euarchontoglires</taxon>
        <taxon>Glires</taxon>
        <taxon>Rodentia</taxon>
        <taxon>Sciuromorpha</taxon>
        <taxon>Sciuridae</taxon>
        <taxon>Xerinae</taxon>
        <taxon>Marmotini</taxon>
        <taxon>Spermophilus</taxon>
    </lineage>
</organism>
<dbReference type="AlphaFoldDB" id="A0A8C9Q8C5"/>